<dbReference type="GeneID" id="10669397"/>
<organism evidence="2 3">
    <name type="scientific">Methanobacterium paludis (strain DSM 25820 / JCM 18151 / SWAN1)</name>
    <dbReference type="NCBI Taxonomy" id="868131"/>
    <lineage>
        <taxon>Archaea</taxon>
        <taxon>Methanobacteriati</taxon>
        <taxon>Methanobacteriota</taxon>
        <taxon>Methanomada group</taxon>
        <taxon>Methanobacteria</taxon>
        <taxon>Methanobacteriales</taxon>
        <taxon>Methanobacteriaceae</taxon>
        <taxon>Methanobacterium</taxon>
    </lineage>
</organism>
<accession>F6D5U3</accession>
<evidence type="ECO:0000313" key="2">
    <source>
        <dbReference type="EMBL" id="AEG18896.1"/>
    </source>
</evidence>
<keyword evidence="3" id="KW-1185">Reference proteome</keyword>
<evidence type="ECO:0000313" key="3">
    <source>
        <dbReference type="Proteomes" id="UP000009231"/>
    </source>
</evidence>
<gene>
    <name evidence="2" type="ordered locus">MSWAN_1887</name>
</gene>
<dbReference type="RefSeq" id="WP_013826395.1">
    <property type="nucleotide sequence ID" value="NC_015574.1"/>
</dbReference>
<proteinExistence type="predicted"/>
<dbReference type="OrthoDB" id="377968at2157"/>
<dbReference type="InterPro" id="IPR045608">
    <property type="entry name" value="Trypco2"/>
</dbReference>
<dbReference type="KEGG" id="mew:MSWAN_1887"/>
<sequence length="181" mass="20204">MFNKFFKWLKNDGGLPEIKGVAINEIVDSIKRSMVKMQQDMESSGIKIKKIEITLKTIVVGDSGAETKLQIPVLGELDIGSKLSKKTVQTTNLTLKLPKPTKKGIEKIQIMKIDETIEKSILDITEGVKAAINNPPLLEMEDASVEFNFILKSDSEISMIIESGFEAELTNNMKVIFEKMD</sequence>
<dbReference type="Pfam" id="PF19631">
    <property type="entry name" value="Trypco2"/>
    <property type="match status" value="1"/>
</dbReference>
<evidence type="ECO:0000259" key="1">
    <source>
        <dbReference type="Pfam" id="PF19631"/>
    </source>
</evidence>
<protein>
    <recommendedName>
        <fullName evidence="1">Trypsin-co-occurring domain-containing protein</fullName>
    </recommendedName>
</protein>
<dbReference type="AlphaFoldDB" id="F6D5U3"/>
<dbReference type="Proteomes" id="UP000009231">
    <property type="component" value="Chromosome"/>
</dbReference>
<feature type="domain" description="Trypsin-co-occurring" evidence="1">
    <location>
        <begin position="23"/>
        <end position="96"/>
    </location>
</feature>
<dbReference type="HOGENOM" id="CLU_1485908_0_0_2"/>
<reference evidence="2 3" key="1">
    <citation type="journal article" date="2014" name="Int. J. Syst. Evol. Microbiol.">
        <title>Methanobacterium paludis sp. nov. and a novel strain of Methanobacterium lacus isolated from northern peatlands.</title>
        <authorList>
            <person name="Cadillo-Quiroz H."/>
            <person name="Brauer S.L."/>
            <person name="Goodson N."/>
            <person name="Yavitt J.B."/>
            <person name="Zinder S.H."/>
        </authorList>
    </citation>
    <scope>NUCLEOTIDE SEQUENCE [LARGE SCALE GENOMIC DNA]</scope>
    <source>
        <strain evidence="3">DSM 25820 / JCM 18151 / SWAN1</strain>
    </source>
</reference>
<dbReference type="EMBL" id="CP002772">
    <property type="protein sequence ID" value="AEG18896.1"/>
    <property type="molecule type" value="Genomic_DNA"/>
</dbReference>
<name>F6D5U3_METPW</name>